<gene>
    <name evidence="2" type="ORF">QBC33DRAFT_589887</name>
</gene>
<proteinExistence type="predicted"/>
<dbReference type="AlphaFoldDB" id="A0AAJ0BZG6"/>
<evidence type="ECO:0000256" key="1">
    <source>
        <dbReference type="SAM" id="MobiDB-lite"/>
    </source>
</evidence>
<organism evidence="2 3">
    <name type="scientific">Phialemonium atrogriseum</name>
    <dbReference type="NCBI Taxonomy" id="1093897"/>
    <lineage>
        <taxon>Eukaryota</taxon>
        <taxon>Fungi</taxon>
        <taxon>Dikarya</taxon>
        <taxon>Ascomycota</taxon>
        <taxon>Pezizomycotina</taxon>
        <taxon>Sordariomycetes</taxon>
        <taxon>Sordariomycetidae</taxon>
        <taxon>Cephalothecales</taxon>
        <taxon>Cephalothecaceae</taxon>
        <taxon>Phialemonium</taxon>
    </lineage>
</organism>
<feature type="region of interest" description="Disordered" evidence="1">
    <location>
        <begin position="133"/>
        <end position="156"/>
    </location>
</feature>
<dbReference type="GeneID" id="85314783"/>
<evidence type="ECO:0000313" key="3">
    <source>
        <dbReference type="Proteomes" id="UP001244011"/>
    </source>
</evidence>
<dbReference type="RefSeq" id="XP_060282177.1">
    <property type="nucleotide sequence ID" value="XM_060431596.1"/>
</dbReference>
<comment type="caution">
    <text evidence="2">The sequence shown here is derived from an EMBL/GenBank/DDBJ whole genome shotgun (WGS) entry which is preliminary data.</text>
</comment>
<dbReference type="EMBL" id="MU839013">
    <property type="protein sequence ID" value="KAK1765964.1"/>
    <property type="molecule type" value="Genomic_DNA"/>
</dbReference>
<sequence length="467" mass="49346">MARRGRRKRFSTGRTRRPRPDSPAPSDNSQPTASSSSSFASSPPPPPFYNTTFTTHRVSPLHLGANPLTAARLRALANRLRDVVVGDVVRGVEVGLEGAGDDDAAAAMPRAGALELVDIRWVAVGAVLGGGLDDDADTDGAGGGRRRRSPSRELGNDAREAEVVGWHGHGLGRLARARALHVELRYENSLCTALLLPALGVEGDGAAAAGAADGYAGPFVEMPLLLMRMPALLRPVVIDFLCTTFDCRVSPLRLGTRSLVAGLERWMGASAGGVVDKDVVLGLGFSAPVVEAGDMGKDEAAEAGRAGLGLRAVDVIVSAAELDRFCSAGERVAGEPAREASRRKAGWEEDPAKRRRLAGRLYEEGWEWRRGGDGGGGRTGAGQPFVEALGWYLDRHLALNLFDPRVRVTRIACGGFVMSEGRVKIFAPERGGDAAMSVERRMGAVVDLLGILLEKAAGRAAEEVTPV</sequence>
<feature type="compositionally biased region" description="Basic residues" evidence="1">
    <location>
        <begin position="1"/>
        <end position="17"/>
    </location>
</feature>
<feature type="region of interest" description="Disordered" evidence="1">
    <location>
        <begin position="1"/>
        <end position="50"/>
    </location>
</feature>
<dbReference type="InterPro" id="IPR025204">
    <property type="entry name" value="CENP-L"/>
</dbReference>
<evidence type="ECO:0000313" key="2">
    <source>
        <dbReference type="EMBL" id="KAK1765964.1"/>
    </source>
</evidence>
<keyword evidence="3" id="KW-1185">Reference proteome</keyword>
<protein>
    <submittedName>
        <fullName evidence="2">Kinetochore complex Sim4 subunit Fta1-domain-containing protein</fullName>
    </submittedName>
</protein>
<name>A0AAJ0BZG6_9PEZI</name>
<dbReference type="Proteomes" id="UP001244011">
    <property type="component" value="Unassembled WGS sequence"/>
</dbReference>
<dbReference type="Pfam" id="PF13092">
    <property type="entry name" value="CENP-L"/>
    <property type="match status" value="1"/>
</dbReference>
<accession>A0AAJ0BZG6</accession>
<reference evidence="2" key="1">
    <citation type="submission" date="2023-06" db="EMBL/GenBank/DDBJ databases">
        <title>Genome-scale phylogeny and comparative genomics of the fungal order Sordariales.</title>
        <authorList>
            <consortium name="Lawrence Berkeley National Laboratory"/>
            <person name="Hensen N."/>
            <person name="Bonometti L."/>
            <person name="Westerberg I."/>
            <person name="Brannstrom I.O."/>
            <person name="Guillou S."/>
            <person name="Cros-Aarteil S."/>
            <person name="Calhoun S."/>
            <person name="Haridas S."/>
            <person name="Kuo A."/>
            <person name="Mondo S."/>
            <person name="Pangilinan J."/>
            <person name="Riley R."/>
            <person name="Labutti K."/>
            <person name="Andreopoulos B."/>
            <person name="Lipzen A."/>
            <person name="Chen C."/>
            <person name="Yanf M."/>
            <person name="Daum C."/>
            <person name="Ng V."/>
            <person name="Clum A."/>
            <person name="Steindorff A."/>
            <person name="Ohm R."/>
            <person name="Martin F."/>
            <person name="Silar P."/>
            <person name="Natvig D."/>
            <person name="Lalanne C."/>
            <person name="Gautier V."/>
            <person name="Ament-Velasquez S.L."/>
            <person name="Kruys A."/>
            <person name="Hutchinson M.I."/>
            <person name="Powell A.J."/>
            <person name="Barry K."/>
            <person name="Miller A.N."/>
            <person name="Grigoriev I.V."/>
            <person name="Debuchy R."/>
            <person name="Gladieux P."/>
            <person name="Thoren M.H."/>
            <person name="Johannesson H."/>
        </authorList>
    </citation>
    <scope>NUCLEOTIDE SEQUENCE</scope>
    <source>
        <strain evidence="2">8032-3</strain>
    </source>
</reference>
<feature type="compositionally biased region" description="Low complexity" evidence="1">
    <location>
        <begin position="24"/>
        <end position="41"/>
    </location>
</feature>